<gene>
    <name evidence="4" type="ORF">F990_02658</name>
</gene>
<evidence type="ECO:0000256" key="1">
    <source>
        <dbReference type="ARBA" id="ARBA00022729"/>
    </source>
</evidence>
<organism evidence="4 5">
    <name type="scientific">Acinetobacter tjernbergiae DSM 14971 = CIP 107465</name>
    <dbReference type="NCBI Taxonomy" id="1120928"/>
    <lineage>
        <taxon>Bacteria</taxon>
        <taxon>Pseudomonadati</taxon>
        <taxon>Pseudomonadota</taxon>
        <taxon>Gammaproteobacteria</taxon>
        <taxon>Moraxellales</taxon>
        <taxon>Moraxellaceae</taxon>
        <taxon>Acinetobacter</taxon>
    </lineage>
</organism>
<protein>
    <submittedName>
        <fullName evidence="4">Poly-beta-1,6-N-acetyl-D-glucosamine N-deacetylase PgaB</fullName>
    </submittedName>
</protein>
<feature type="domain" description="NodB homology" evidence="3">
    <location>
        <begin position="97"/>
        <end position="345"/>
    </location>
</feature>
<dbReference type="SUPFAM" id="SSF88713">
    <property type="entry name" value="Glycoside hydrolase/deacetylase"/>
    <property type="match status" value="1"/>
</dbReference>
<dbReference type="InterPro" id="IPR051398">
    <property type="entry name" value="Polysacch_Deacetylase"/>
</dbReference>
<evidence type="ECO:0000259" key="3">
    <source>
        <dbReference type="PROSITE" id="PS51677"/>
    </source>
</evidence>
<reference evidence="4 5" key="1">
    <citation type="submission" date="2013-10" db="EMBL/GenBank/DDBJ databases">
        <title>The Genome Sequence of Acinetobacter tjernbergiae CIP107465.</title>
        <authorList>
            <consortium name="The Broad Institute Genomics Platform"/>
            <consortium name="The Broad Institute Genome Sequencing Center for Infectious Disease"/>
            <person name="Cerqueira G."/>
            <person name="Feldgarden M."/>
            <person name="Courvalin P."/>
            <person name="Grillot-Courvalin C."/>
            <person name="Clermont D."/>
            <person name="Rocha E."/>
            <person name="Yoon E.-J."/>
            <person name="Nemec A."/>
            <person name="Young S.K."/>
            <person name="Zeng Q."/>
            <person name="Gargeya S."/>
            <person name="Fitzgerald M."/>
            <person name="Abouelleil A."/>
            <person name="Alvarado L."/>
            <person name="Berlin A.M."/>
            <person name="Chapman S.B."/>
            <person name="Gainer-Dewar J."/>
            <person name="Goldberg J."/>
            <person name="Gnerre S."/>
            <person name="Griggs A."/>
            <person name="Gujja S."/>
            <person name="Hansen M."/>
            <person name="Howarth C."/>
            <person name="Imamovic A."/>
            <person name="Ireland A."/>
            <person name="Larimer J."/>
            <person name="McCowan C."/>
            <person name="Murphy C."/>
            <person name="Pearson M."/>
            <person name="Poon T.W."/>
            <person name="Priest M."/>
            <person name="Roberts A."/>
            <person name="Saif S."/>
            <person name="Shea T."/>
            <person name="Sykes S."/>
            <person name="Wortman J."/>
            <person name="Nusbaum C."/>
            <person name="Birren B."/>
        </authorList>
    </citation>
    <scope>NUCLEOTIDE SEQUENCE [LARGE SCALE GENOMIC DNA]</scope>
    <source>
        <strain evidence="4 5">CIP 107465</strain>
    </source>
</reference>
<evidence type="ECO:0000256" key="2">
    <source>
        <dbReference type="SAM" id="SignalP"/>
    </source>
</evidence>
<dbReference type="AlphaFoldDB" id="V2W343"/>
<dbReference type="Pfam" id="PF01522">
    <property type="entry name" value="Polysacc_deac_1"/>
    <property type="match status" value="1"/>
</dbReference>
<evidence type="ECO:0000313" key="5">
    <source>
        <dbReference type="Proteomes" id="UP000017404"/>
    </source>
</evidence>
<dbReference type="eggNOG" id="COG0726">
    <property type="taxonomic scope" value="Bacteria"/>
</dbReference>
<dbReference type="Gene3D" id="3.20.20.370">
    <property type="entry name" value="Glycoside hydrolase/deacetylase"/>
    <property type="match status" value="1"/>
</dbReference>
<dbReference type="PATRIC" id="fig|1120928.5.peg.2685"/>
<keyword evidence="5" id="KW-1185">Reference proteome</keyword>
<dbReference type="InterPro" id="IPR032772">
    <property type="entry name" value="PGA_deacetylase_PgaB_C"/>
</dbReference>
<proteinExistence type="predicted"/>
<dbReference type="InterPro" id="IPR011330">
    <property type="entry name" value="Glyco_hydro/deAcase_b/a-brl"/>
</dbReference>
<dbReference type="GO" id="GO:0043708">
    <property type="term" value="P:cell adhesion involved in biofilm formation"/>
    <property type="evidence" value="ECO:0007669"/>
    <property type="project" value="InterPro"/>
</dbReference>
<keyword evidence="1 2" id="KW-0732">Signal</keyword>
<dbReference type="GO" id="GO:0016810">
    <property type="term" value="F:hydrolase activity, acting on carbon-nitrogen (but not peptide) bonds"/>
    <property type="evidence" value="ECO:0007669"/>
    <property type="project" value="InterPro"/>
</dbReference>
<dbReference type="Proteomes" id="UP000017404">
    <property type="component" value="Unassembled WGS sequence"/>
</dbReference>
<accession>V2W343</accession>
<dbReference type="PANTHER" id="PTHR34216">
    <property type="match status" value="1"/>
</dbReference>
<dbReference type="Gene3D" id="3.20.20.80">
    <property type="entry name" value="Glycosidases"/>
    <property type="match status" value="1"/>
</dbReference>
<dbReference type="eggNOG" id="COG1649">
    <property type="taxonomic scope" value="Bacteria"/>
</dbReference>
<dbReference type="PROSITE" id="PS51677">
    <property type="entry name" value="NODB"/>
    <property type="match status" value="1"/>
</dbReference>
<dbReference type="InterPro" id="IPR002509">
    <property type="entry name" value="NODB_dom"/>
</dbReference>
<feature type="chain" id="PRO_5004710523" evidence="2">
    <location>
        <begin position="28"/>
        <end position="665"/>
    </location>
</feature>
<evidence type="ECO:0000313" key="4">
    <source>
        <dbReference type="EMBL" id="ESK54414.1"/>
    </source>
</evidence>
<feature type="signal peptide" evidence="2">
    <location>
        <begin position="1"/>
        <end position="27"/>
    </location>
</feature>
<comment type="caution">
    <text evidence="4">The sequence shown here is derived from an EMBL/GenBank/DDBJ whole genome shotgun (WGS) entry which is preliminary data.</text>
</comment>
<name>V2W343_9GAMM</name>
<dbReference type="NCBIfam" id="TIGR03938">
    <property type="entry name" value="deacetyl_PgaB"/>
    <property type="match status" value="1"/>
</dbReference>
<dbReference type="Pfam" id="PF14883">
    <property type="entry name" value="GHL13"/>
    <property type="match status" value="1"/>
</dbReference>
<dbReference type="CDD" id="cd10964">
    <property type="entry name" value="CE4_PgaB_5s"/>
    <property type="match status" value="1"/>
</dbReference>
<dbReference type="EMBL" id="AYEV01000030">
    <property type="protein sequence ID" value="ESK54414.1"/>
    <property type="molecule type" value="Genomic_DNA"/>
</dbReference>
<dbReference type="STRING" id="202955.GCA_000759995_00427"/>
<dbReference type="InterPro" id="IPR023854">
    <property type="entry name" value="PGA_deacetylase_PgaB"/>
</dbReference>
<dbReference type="OrthoDB" id="9814639at2"/>
<dbReference type="PANTHER" id="PTHR34216:SF7">
    <property type="entry name" value="POLY-BETA-1,6-N-ACETYL-D-GLUCOSAMINE N-DEACETYLASE"/>
    <property type="match status" value="1"/>
</dbReference>
<sequence>MTTRLVSSTFKKFLGLMIGVVATTATFAENSKIDATTLTVIGYHEITDHKDALIPSYAVTTQQFSEHIDWLQKNGYHFINVDQLLKAHQGKYTLPTKPVLLTVDDGYQSFYQNAYPIIRAKKIPVVLAVVGSWLEPKADQKVDFGGDEIARNKILSWNELKEMQNSGFVEIASHSYHLHRGVTANPQANSEPAAITRIYDLKTKTYESDASYRTRVYQDLKKNNDLLKAHGLRSPRVMVWPYGRYNMQLVQISKQLGMPITITLDDGADHAKQSIQNMGRILIQGNMSTNALAQEIKNRELNFNDNNRPQKIMHVDLDYIYDPDPQQQERNLGNLLDRINGMGVKTVYLQAFSDPDANGSADMVYFPNRHIPMRADLFNRVAWQIQTRTPVQRLYAWMPLLAWELPKSDPVSKELVVTQQAKADEHLNMGYIRLSPYSPKARQAIKEIYQDLAKSTPFDGLLFHDDVTLSDYEDASPQALAAYAKQGLPTDLAQIRDNDDKLQKWTAYKTRTLDDFAMELAGEVRQYQPYLMTARNLYAQVALNPYAENWYAQSLEESLKRYDFTAIMAMPYMEQVDNPEKFYTDIMDRVKQYPNGIKKTVMELQAINWRNDQKIPSEEMAATIKSLYQQGAMHIAYYPDDPIKQHPDVETMRKAFALKSSQLVP</sequence>
<dbReference type="GO" id="GO:0005975">
    <property type="term" value="P:carbohydrate metabolic process"/>
    <property type="evidence" value="ECO:0007669"/>
    <property type="project" value="InterPro"/>
</dbReference>